<proteinExistence type="predicted"/>
<dbReference type="GO" id="GO:0006508">
    <property type="term" value="P:proteolysis"/>
    <property type="evidence" value="ECO:0007669"/>
    <property type="project" value="InterPro"/>
</dbReference>
<protein>
    <submittedName>
        <fullName evidence="2">Trypsin family protein</fullName>
    </submittedName>
</protein>
<dbReference type="InterPro" id="IPR001940">
    <property type="entry name" value="Peptidase_S1C"/>
</dbReference>
<gene>
    <name evidence="2" type="ORF">AXA84_0212</name>
    <name evidence="3" type="ORF">DH96_00790</name>
</gene>
<evidence type="ECO:0000313" key="3">
    <source>
        <dbReference type="EMBL" id="RAM57849.1"/>
    </source>
</evidence>
<reference evidence="3 5" key="1">
    <citation type="submission" date="2014-04" db="EMBL/GenBank/DDBJ databases">
        <title>Genome study of Napier grass stunt phytoplasma.</title>
        <authorList>
            <person name="Kawicha P."/>
            <person name="Dickinson M."/>
            <person name="Hodgetts J."/>
        </authorList>
    </citation>
    <scope>NUCLEOTIDE SEQUENCE [LARGE SCALE GENOMIC DNA]</scope>
    <source>
        <strain evidence="3 5">NGS-S10</strain>
    </source>
</reference>
<evidence type="ECO:0000313" key="4">
    <source>
        <dbReference type="Proteomes" id="UP000070069"/>
    </source>
</evidence>
<comment type="caution">
    <text evidence="2">The sequence shown here is derived from an EMBL/GenBank/DDBJ whole genome shotgun (WGS) entry which is preliminary data.</text>
</comment>
<dbReference type="Proteomes" id="UP000249343">
    <property type="component" value="Unassembled WGS sequence"/>
</dbReference>
<dbReference type="Gene3D" id="2.40.10.10">
    <property type="entry name" value="Trypsin-like serine proteases"/>
    <property type="match status" value="2"/>
</dbReference>
<dbReference type="SUPFAM" id="SSF50494">
    <property type="entry name" value="Trypsin-like serine proteases"/>
    <property type="match status" value="1"/>
</dbReference>
<sequence>MKEFLYSEKKQQKKKYFFLFFFLFIILLFLYYKFFVYDILKKQEMDVIKNHLISHLSNKDTNSEYVKINKNKKIKENQEKIKTFFDQKIISKEEKNNNSFELQKYSFEQGDYVYAFVLDTQTNDKPFQEGIVSQNYSEEGISFLPISIKGKNNKIFFNKNGEFIGITLPVDDTRMAINFIITSNFIFHLMNCLINHGDQKNLFEINENIKKETKYFINLCLKQQNQNHPVEICLNENGFFIGLKWGNKFLDIQKLFKEYNICAQCCYKKLSNLKNILIPQNKPKLSNNKKIDDQIYDETNDELLKKKINELSFITLTIRMDNALGSGFIFKTEEINSDQKYKYYVLTNRHVITSDIQNQSTVIYNRYFLPKRATSISFIENKRSYDDMAVLTFEEDINKFNAARFQKINKILEYALPKQKIEIHEGEEVYSMGSQMSQTPIIHYLLPKQKFTLFSQITEEDNQPIEEKNFFPLVNQLNYLNEDKSQINAKIETNLLKKGNIIYFHEKLITFNISIDFGNSGGPVFNKKGQIIGLNRSTAASKDLIDEFTKCINIEHVKENLMVEHWEKDNFFKKENINFLLNKISNFNNFIHQNDINNIENKKITFFISELLSLYVKKKQLIGPNIKIDDLDLKNPLLIFNSDPLITKKKYETKIIINFFQHEKIDNKEQIFSFDPTEEKLKIELFMALKDNQLNFVTRFIKQNKENKIFIKDLHFDLKEMLFNNLDTQNFDQEHEGLDYFLSMKLIHLSPRNNISNEEKIKKSLIIWRTENNIQGNGIILNKKKLENGNFLYFILSNHNGNVNIIDELKNIFLDKAEIITYKSDFCEKEKMKIKSFYSNKVNNFVLITFESNYNYNVAQISPFSKISLGEEIYFLFNLDNEKYSPQIFKSNIGTIEEKKKSFLFDSIFNLKNKKEKNYQFNFLCFDKEGNFIGFNNIIKYYNNPDIPSYFLKGSFLQKEDLLKLFVKSKIKDNWNVILTIFFILTSFYIFLKITFISTENDIISKIKKSNKFSSLKK</sequence>
<keyword evidence="1" id="KW-0472">Membrane</keyword>
<dbReference type="EMBL" id="LTBM01000004">
    <property type="protein sequence ID" value="KXT29265.1"/>
    <property type="molecule type" value="Genomic_DNA"/>
</dbReference>
<dbReference type="Pfam" id="PF13365">
    <property type="entry name" value="Trypsin_2"/>
    <property type="match status" value="1"/>
</dbReference>
<dbReference type="PRINTS" id="PR00834">
    <property type="entry name" value="PROTEASES2C"/>
</dbReference>
<dbReference type="RefSeq" id="WP_066540267.1">
    <property type="nucleotide sequence ID" value="NZ_JHUK01000002.1"/>
</dbReference>
<evidence type="ECO:0000256" key="1">
    <source>
        <dbReference type="SAM" id="Phobius"/>
    </source>
</evidence>
<dbReference type="Proteomes" id="UP000070069">
    <property type="component" value="Unassembled WGS sequence"/>
</dbReference>
<feature type="transmembrane region" description="Helical" evidence="1">
    <location>
        <begin position="975"/>
        <end position="996"/>
    </location>
</feature>
<accession>A0A139JQL4</accession>
<dbReference type="InterPro" id="IPR043504">
    <property type="entry name" value="Peptidase_S1_PA_chymotrypsin"/>
</dbReference>
<dbReference type="GO" id="GO:0004252">
    <property type="term" value="F:serine-type endopeptidase activity"/>
    <property type="evidence" value="ECO:0007669"/>
    <property type="project" value="InterPro"/>
</dbReference>
<dbReference type="OrthoDB" id="9758917at2"/>
<keyword evidence="1" id="KW-0812">Transmembrane</keyword>
<evidence type="ECO:0000313" key="5">
    <source>
        <dbReference type="Proteomes" id="UP000249343"/>
    </source>
</evidence>
<keyword evidence="1" id="KW-1133">Transmembrane helix</keyword>
<evidence type="ECO:0000313" key="2">
    <source>
        <dbReference type="EMBL" id="KXT29265.1"/>
    </source>
</evidence>
<dbReference type="PATRIC" id="fig|203274.3.peg.368"/>
<name>A0A139JQL4_9MOLU</name>
<keyword evidence="5" id="KW-1185">Reference proteome</keyword>
<feature type="transmembrane region" description="Helical" evidence="1">
    <location>
        <begin position="16"/>
        <end position="35"/>
    </location>
</feature>
<dbReference type="InterPro" id="IPR009003">
    <property type="entry name" value="Peptidase_S1_PA"/>
</dbReference>
<reference evidence="2 4" key="2">
    <citation type="submission" date="2016-02" db="EMBL/GenBank/DDBJ databases">
        <title>A draft genome sequence of Candidatus Phytoplasma oryzae strain Mbita1, the causative agent of Napier Grass stunt disease in Kenya.</title>
        <authorList>
            <person name="Fischer A."/>
            <person name="Santa-Cruz I."/>
            <person name="Wambua L."/>
            <person name="Olds C."/>
            <person name="Midega C."/>
            <person name="Dickinson M."/>
            <person name="Kawicha P."/>
            <person name="Khan Z."/>
            <person name="Masiga D."/>
            <person name="Jores J."/>
            <person name="Bernd S."/>
        </authorList>
    </citation>
    <scope>NUCLEOTIDE SEQUENCE [LARGE SCALE GENOMIC DNA]</scope>
    <source>
        <strain evidence="2">Mbita1</strain>
    </source>
</reference>
<dbReference type="EMBL" id="JHUK01000002">
    <property type="protein sequence ID" value="RAM57849.1"/>
    <property type="molecule type" value="Genomic_DNA"/>
</dbReference>
<organism evidence="2 4">
    <name type="scientific">Candidatus Phytoplasma oryzae</name>
    <dbReference type="NCBI Taxonomy" id="203274"/>
    <lineage>
        <taxon>Bacteria</taxon>
        <taxon>Bacillati</taxon>
        <taxon>Mycoplasmatota</taxon>
        <taxon>Mollicutes</taxon>
        <taxon>Acholeplasmatales</taxon>
        <taxon>Acholeplasmataceae</taxon>
        <taxon>Candidatus Phytoplasma</taxon>
        <taxon>16SrXI (Rice yellow dwarf group)</taxon>
    </lineage>
</organism>
<dbReference type="AlphaFoldDB" id="A0A139JQL4"/>